<evidence type="ECO:0000256" key="1">
    <source>
        <dbReference type="ARBA" id="ARBA00004173"/>
    </source>
</evidence>
<dbReference type="GO" id="GO:0005739">
    <property type="term" value="C:mitochondrion"/>
    <property type="evidence" value="ECO:0007669"/>
    <property type="project" value="UniProtKB-SubCell"/>
</dbReference>
<proteinExistence type="predicted"/>
<comment type="caution">
    <text evidence="3">The sequence shown here is derived from an EMBL/GenBank/DDBJ whole genome shotgun (WGS) entry which is preliminary data.</text>
</comment>
<comment type="subcellular location">
    <subcellularLocation>
        <location evidence="1">Mitochondrion</location>
    </subcellularLocation>
</comment>
<protein>
    <submittedName>
        <fullName evidence="3">Uncharacterized protein</fullName>
    </submittedName>
</protein>
<reference evidence="3 4" key="1">
    <citation type="submission" date="2020-01" db="EMBL/GenBank/DDBJ databases">
        <authorList>
            <person name="Gupta K D."/>
        </authorList>
    </citation>
    <scope>NUCLEOTIDE SEQUENCE [LARGE SCALE GENOMIC DNA]</scope>
</reference>
<dbReference type="Pfam" id="PF10356">
    <property type="entry name" value="RRG7"/>
    <property type="match status" value="1"/>
</dbReference>
<name>A0A8S0VV49_CYCAE</name>
<dbReference type="Proteomes" id="UP000467700">
    <property type="component" value="Unassembled WGS sequence"/>
</dbReference>
<dbReference type="OrthoDB" id="20734at2759"/>
<dbReference type="PANTHER" id="PTHR28133">
    <property type="entry name" value="REQUIRED FOR RESPIRATORY GROWTH PROTEIN 7, MITOCHONDRIAL"/>
    <property type="match status" value="1"/>
</dbReference>
<evidence type="ECO:0000256" key="2">
    <source>
        <dbReference type="ARBA" id="ARBA00023128"/>
    </source>
</evidence>
<gene>
    <name evidence="3" type="ORF">AAE3_LOCUS5361</name>
</gene>
<dbReference type="EMBL" id="CACVBS010000038">
    <property type="protein sequence ID" value="CAA7263250.1"/>
    <property type="molecule type" value="Genomic_DNA"/>
</dbReference>
<dbReference type="PANTHER" id="PTHR28133:SF1">
    <property type="entry name" value="REQUIRED FOR RESPIRATORY GROWTH PROTEIN 7, MITOCHONDRIAL"/>
    <property type="match status" value="1"/>
</dbReference>
<organism evidence="3 4">
    <name type="scientific">Cyclocybe aegerita</name>
    <name type="common">Black poplar mushroom</name>
    <name type="synonym">Agrocybe aegerita</name>
    <dbReference type="NCBI Taxonomy" id="1973307"/>
    <lineage>
        <taxon>Eukaryota</taxon>
        <taxon>Fungi</taxon>
        <taxon>Dikarya</taxon>
        <taxon>Basidiomycota</taxon>
        <taxon>Agaricomycotina</taxon>
        <taxon>Agaricomycetes</taxon>
        <taxon>Agaricomycetidae</taxon>
        <taxon>Agaricales</taxon>
        <taxon>Agaricineae</taxon>
        <taxon>Bolbitiaceae</taxon>
        <taxon>Cyclocybe</taxon>
    </lineage>
</organism>
<keyword evidence="2" id="KW-0496">Mitochondrion</keyword>
<dbReference type="InterPro" id="IPR018828">
    <property type="entry name" value="RRG7"/>
</dbReference>
<dbReference type="AlphaFoldDB" id="A0A8S0VV49"/>
<sequence>MSMSLKRVGGKEDGGVDLVGWWWLPHNAASVSSSSPASTADRRRLRVIGQCKAEKKKMGPNYVRELEGVSYNLLARGFTTFPVPSKDNENGAWAEFGQDSSIPLVALLISQSLFTKSTILRAHSSSIPFFLLHLPSLEDTLVNGKEAEDGDPRDVAGNLGSVYCNAALSGTQGLLKGHMEVRWERHFSGESGRPALWWKDERLQSWTPDLHPLVGQMG</sequence>
<evidence type="ECO:0000313" key="4">
    <source>
        <dbReference type="Proteomes" id="UP000467700"/>
    </source>
</evidence>
<accession>A0A8S0VV49</accession>
<evidence type="ECO:0000313" key="3">
    <source>
        <dbReference type="EMBL" id="CAA7263250.1"/>
    </source>
</evidence>
<keyword evidence="4" id="KW-1185">Reference proteome</keyword>